<feature type="compositionally biased region" description="Basic and acidic residues" evidence="1">
    <location>
        <begin position="139"/>
        <end position="148"/>
    </location>
</feature>
<feature type="compositionally biased region" description="Basic and acidic residues" evidence="1">
    <location>
        <begin position="218"/>
        <end position="231"/>
    </location>
</feature>
<feature type="region of interest" description="Disordered" evidence="1">
    <location>
        <begin position="182"/>
        <end position="282"/>
    </location>
</feature>
<feature type="compositionally biased region" description="Acidic residues" evidence="1">
    <location>
        <begin position="248"/>
        <end position="258"/>
    </location>
</feature>
<name>A0AA36J790_9DINO</name>
<dbReference type="EMBL" id="CAUJNA010003369">
    <property type="protein sequence ID" value="CAJ1400364.1"/>
    <property type="molecule type" value="Genomic_DNA"/>
</dbReference>
<reference evidence="2" key="1">
    <citation type="submission" date="2023-08" db="EMBL/GenBank/DDBJ databases">
        <authorList>
            <person name="Chen Y."/>
            <person name="Shah S."/>
            <person name="Dougan E. K."/>
            <person name="Thang M."/>
            <person name="Chan C."/>
        </authorList>
    </citation>
    <scope>NUCLEOTIDE SEQUENCE</scope>
</reference>
<dbReference type="AlphaFoldDB" id="A0AA36J790"/>
<feature type="compositionally biased region" description="Low complexity" evidence="1">
    <location>
        <begin position="191"/>
        <end position="201"/>
    </location>
</feature>
<accession>A0AA36J790</accession>
<feature type="region of interest" description="Disordered" evidence="1">
    <location>
        <begin position="64"/>
        <end position="89"/>
    </location>
</feature>
<sequence length="282" mass="30848">MTSASSLRQKASPFLSKARQAIVEEAKLLSEDAKDIAGGVREGMQLTRQDLKASTKGWRSALGAKLRREPSPEAAASASAQSEDRPSGLEAMKQNLANTARDVSELRQEVMNEVRLSVSDLRQVTQQVWRGSDAADGEESPKESKGLDKVKAVFRKAGDLRRKEPFWLLPSTQANYVQLQRGESKAEKVRSLGGKLKGSLAKKSREVSSNVASFAQDIRQKREAWKEKGDQHEEEPSDLGDSIFAIGSDEEWDSETEGSTDANTAPSKGGRVQSEEEATELS</sequence>
<feature type="region of interest" description="Disordered" evidence="1">
    <location>
        <begin position="128"/>
        <end position="148"/>
    </location>
</feature>
<feature type="compositionally biased region" description="Low complexity" evidence="1">
    <location>
        <begin position="72"/>
        <end position="81"/>
    </location>
</feature>
<dbReference type="Proteomes" id="UP001178507">
    <property type="component" value="Unassembled WGS sequence"/>
</dbReference>
<proteinExistence type="predicted"/>
<evidence type="ECO:0000313" key="2">
    <source>
        <dbReference type="EMBL" id="CAJ1400364.1"/>
    </source>
</evidence>
<comment type="caution">
    <text evidence="2">The sequence shown here is derived from an EMBL/GenBank/DDBJ whole genome shotgun (WGS) entry which is preliminary data.</text>
</comment>
<evidence type="ECO:0000256" key="1">
    <source>
        <dbReference type="SAM" id="MobiDB-lite"/>
    </source>
</evidence>
<organism evidence="2 3">
    <name type="scientific">Effrenium voratum</name>
    <dbReference type="NCBI Taxonomy" id="2562239"/>
    <lineage>
        <taxon>Eukaryota</taxon>
        <taxon>Sar</taxon>
        <taxon>Alveolata</taxon>
        <taxon>Dinophyceae</taxon>
        <taxon>Suessiales</taxon>
        <taxon>Symbiodiniaceae</taxon>
        <taxon>Effrenium</taxon>
    </lineage>
</organism>
<evidence type="ECO:0000313" key="3">
    <source>
        <dbReference type="Proteomes" id="UP001178507"/>
    </source>
</evidence>
<protein>
    <submittedName>
        <fullName evidence="2">Uncharacterized protein</fullName>
    </submittedName>
</protein>
<keyword evidence="3" id="KW-1185">Reference proteome</keyword>
<gene>
    <name evidence="2" type="ORF">EVOR1521_LOCUS23709</name>
</gene>